<comment type="caution">
    <text evidence="2">The sequence shown here is derived from an EMBL/GenBank/DDBJ whole genome shotgun (WGS) entry which is preliminary data.</text>
</comment>
<dbReference type="AlphaFoldDB" id="A0A2T5YG82"/>
<dbReference type="Proteomes" id="UP000244225">
    <property type="component" value="Unassembled WGS sequence"/>
</dbReference>
<dbReference type="InterPro" id="IPR025196">
    <property type="entry name" value="DUF4126"/>
</dbReference>
<sequence>MGALAGMRSLSAPALLSRALLDKQNTNLSGTPFRFLQHRYVANTLTGLAATELLGDKLPIAPDRIETPSLLMRAASGAAVGAAVFAGRHKSMAEGAALGAVAAVAATYASFYLRKFLCEKTGIADPVFGALEDVLVVASGLKAAKAYAALYFILKNCRRTHTYGKRLHQR</sequence>
<dbReference type="Pfam" id="PF13548">
    <property type="entry name" value="DUF4126"/>
    <property type="match status" value="1"/>
</dbReference>
<name>A0A2T5YG82_9BACT</name>
<keyword evidence="3" id="KW-1185">Reference proteome</keyword>
<accession>A0A2T5YG82</accession>
<gene>
    <name evidence="2" type="ORF">C8N40_106119</name>
</gene>
<dbReference type="EMBL" id="QBKI01000006">
    <property type="protein sequence ID" value="PTX18320.1"/>
    <property type="molecule type" value="Genomic_DNA"/>
</dbReference>
<protein>
    <submittedName>
        <fullName evidence="2">Putative membrane protein</fullName>
    </submittedName>
</protein>
<reference evidence="2 3" key="1">
    <citation type="submission" date="2018-04" db="EMBL/GenBank/DDBJ databases">
        <title>Genomic Encyclopedia of Archaeal and Bacterial Type Strains, Phase II (KMG-II): from individual species to whole genera.</title>
        <authorList>
            <person name="Goeker M."/>
        </authorList>
    </citation>
    <scope>NUCLEOTIDE SEQUENCE [LARGE SCALE GENOMIC DNA]</scope>
    <source>
        <strain evidence="2 3">DSM 100162</strain>
    </source>
</reference>
<evidence type="ECO:0000313" key="2">
    <source>
        <dbReference type="EMBL" id="PTX18320.1"/>
    </source>
</evidence>
<organism evidence="2 3">
    <name type="scientific">Pontibacter mucosus</name>
    <dbReference type="NCBI Taxonomy" id="1649266"/>
    <lineage>
        <taxon>Bacteria</taxon>
        <taxon>Pseudomonadati</taxon>
        <taxon>Bacteroidota</taxon>
        <taxon>Cytophagia</taxon>
        <taxon>Cytophagales</taxon>
        <taxon>Hymenobacteraceae</taxon>
        <taxon>Pontibacter</taxon>
    </lineage>
</organism>
<feature type="domain" description="DUF4126" evidence="1">
    <location>
        <begin position="2"/>
        <end position="144"/>
    </location>
</feature>
<evidence type="ECO:0000259" key="1">
    <source>
        <dbReference type="Pfam" id="PF13548"/>
    </source>
</evidence>
<proteinExistence type="predicted"/>
<evidence type="ECO:0000313" key="3">
    <source>
        <dbReference type="Proteomes" id="UP000244225"/>
    </source>
</evidence>